<evidence type="ECO:0000313" key="2">
    <source>
        <dbReference type="Proteomes" id="UP000075606"/>
    </source>
</evidence>
<organism evidence="1 2">
    <name type="scientific">Roseivirga spongicola</name>
    <dbReference type="NCBI Taxonomy" id="333140"/>
    <lineage>
        <taxon>Bacteria</taxon>
        <taxon>Pseudomonadati</taxon>
        <taxon>Bacteroidota</taxon>
        <taxon>Cytophagia</taxon>
        <taxon>Cytophagales</taxon>
        <taxon>Roseivirgaceae</taxon>
        <taxon>Roseivirga</taxon>
    </lineage>
</organism>
<accession>A0A150X5T3</accession>
<protein>
    <recommendedName>
        <fullName evidence="3">ABM domain-containing protein</fullName>
    </recommendedName>
</protein>
<evidence type="ECO:0008006" key="3">
    <source>
        <dbReference type="Google" id="ProtNLM"/>
    </source>
</evidence>
<dbReference type="OrthoDB" id="1159279at2"/>
<dbReference type="Proteomes" id="UP000075606">
    <property type="component" value="Unassembled WGS sequence"/>
</dbReference>
<dbReference type="STRING" id="333140.AWW68_15065"/>
<gene>
    <name evidence="1" type="ORF">AWW68_15065</name>
</gene>
<reference evidence="1 2" key="1">
    <citation type="submission" date="2016-01" db="EMBL/GenBank/DDBJ databases">
        <title>Genome sequencing of Roseivirga spongicola UST030701-084.</title>
        <authorList>
            <person name="Selvaratnam C."/>
            <person name="Thevarajoo S."/>
            <person name="Goh K.M."/>
            <person name="Ee R."/>
            <person name="Chan K.-G."/>
            <person name="Chong C.S."/>
        </authorList>
    </citation>
    <scope>NUCLEOTIDE SEQUENCE [LARGE SCALE GENOMIC DNA]</scope>
    <source>
        <strain evidence="1 2">UST030701-084</strain>
    </source>
</reference>
<sequence>MAQSDSVVYRFKEGEVLDLLFLTQKPGTKELFNDYMKTAVPVGEALSYKPVASFRVNENLQGNYQPELLILAKWDDIDKREAFLNDIEGEVADFHQRRRNIWSSFGLTYYEMSAEVNFVVHKEKFKVLTAYWSEKAKPFKQFKEQWLQQAESSGGTVSLLMEEGISPLGYFYQPDLFIITEWDSQESFERFHRLNLKMNHEGVKHVNQMAIN</sequence>
<dbReference type="RefSeq" id="WP_068223193.1">
    <property type="nucleotide sequence ID" value="NZ_LRPC01000028.1"/>
</dbReference>
<dbReference type="EMBL" id="LRPC01000028">
    <property type="protein sequence ID" value="KYG73982.1"/>
    <property type="molecule type" value="Genomic_DNA"/>
</dbReference>
<proteinExistence type="predicted"/>
<name>A0A150X5T3_9BACT</name>
<dbReference type="AlphaFoldDB" id="A0A150X5T3"/>
<keyword evidence="2" id="KW-1185">Reference proteome</keyword>
<comment type="caution">
    <text evidence="1">The sequence shown here is derived from an EMBL/GenBank/DDBJ whole genome shotgun (WGS) entry which is preliminary data.</text>
</comment>
<evidence type="ECO:0000313" key="1">
    <source>
        <dbReference type="EMBL" id="KYG73982.1"/>
    </source>
</evidence>